<reference evidence="1" key="1">
    <citation type="thesis" date="2020" institute="ProQuest LLC" country="789 East Eisenhower Parkway, Ann Arbor, MI, USA">
        <title>Comparative Genomics and Chromosome Evolution.</title>
        <authorList>
            <person name="Mudd A.B."/>
        </authorList>
    </citation>
    <scope>NUCLEOTIDE SEQUENCE</scope>
    <source>
        <strain evidence="1">237g6f4</strain>
        <tissue evidence="1">Blood</tissue>
    </source>
</reference>
<evidence type="ECO:0000313" key="1">
    <source>
        <dbReference type="EMBL" id="KAG8534949.1"/>
    </source>
</evidence>
<dbReference type="EMBL" id="WNYA01084133">
    <property type="protein sequence ID" value="KAG8534949.1"/>
    <property type="molecule type" value="Genomic_DNA"/>
</dbReference>
<keyword evidence="2" id="KW-1185">Reference proteome</keyword>
<dbReference type="GO" id="GO:0015889">
    <property type="term" value="P:cobalamin transport"/>
    <property type="evidence" value="ECO:0007669"/>
    <property type="project" value="InterPro"/>
</dbReference>
<dbReference type="AlphaFoldDB" id="A0AAV6YBI7"/>
<comment type="caution">
    <text evidence="1">The sequence shown here is derived from an EMBL/GenBank/DDBJ whole genome shotgun (WGS) entry which is preliminary data.</text>
</comment>
<sequence>MYKQEEEVTSHSYLTIRMKQVVVLCAGLLSLIHFSGADAVCHVSDTQKSHVVSLAINMARSVGPCVTPDPNVLLALNLGQIKDVSTEDLLVKQLQEDAAAKISNSESI</sequence>
<evidence type="ECO:0000313" key="2">
    <source>
        <dbReference type="Proteomes" id="UP000824782"/>
    </source>
</evidence>
<dbReference type="GO" id="GO:0031419">
    <property type="term" value="F:cobalamin binding"/>
    <property type="evidence" value="ECO:0007669"/>
    <property type="project" value="InterPro"/>
</dbReference>
<organism evidence="1 2">
    <name type="scientific">Engystomops pustulosus</name>
    <name type="common">Tungara frog</name>
    <name type="synonym">Physalaemus pustulosus</name>
    <dbReference type="NCBI Taxonomy" id="76066"/>
    <lineage>
        <taxon>Eukaryota</taxon>
        <taxon>Metazoa</taxon>
        <taxon>Chordata</taxon>
        <taxon>Craniata</taxon>
        <taxon>Vertebrata</taxon>
        <taxon>Euteleostomi</taxon>
        <taxon>Amphibia</taxon>
        <taxon>Batrachia</taxon>
        <taxon>Anura</taxon>
        <taxon>Neobatrachia</taxon>
        <taxon>Hyloidea</taxon>
        <taxon>Leptodactylidae</taxon>
        <taxon>Leiuperinae</taxon>
        <taxon>Engystomops</taxon>
    </lineage>
</organism>
<dbReference type="InterPro" id="IPR002157">
    <property type="entry name" value="Cbl-bd_prot"/>
</dbReference>
<dbReference type="Gene3D" id="1.50.10.20">
    <property type="match status" value="1"/>
</dbReference>
<proteinExistence type="predicted"/>
<accession>A0AAV6YBI7</accession>
<name>A0AAV6YBI7_ENGPU</name>
<dbReference type="Pfam" id="PF01122">
    <property type="entry name" value="Cobalamin_bind"/>
    <property type="match status" value="1"/>
</dbReference>
<feature type="non-terminal residue" evidence="1">
    <location>
        <position position="108"/>
    </location>
</feature>
<dbReference type="Proteomes" id="UP000824782">
    <property type="component" value="Unassembled WGS sequence"/>
</dbReference>
<gene>
    <name evidence="1" type="ORF">GDO81_029847</name>
</gene>
<protein>
    <submittedName>
        <fullName evidence="1">Uncharacterized protein</fullName>
    </submittedName>
</protein>